<protein>
    <submittedName>
        <fullName evidence="3">Uncharacterized protein</fullName>
    </submittedName>
</protein>
<evidence type="ECO:0000256" key="1">
    <source>
        <dbReference type="SAM" id="MobiDB-lite"/>
    </source>
</evidence>
<reference evidence="3" key="1">
    <citation type="submission" date="2017-02" db="UniProtKB">
        <authorList>
            <consortium name="WormBaseParasite"/>
        </authorList>
    </citation>
    <scope>IDENTIFICATION</scope>
</reference>
<proteinExistence type="predicted"/>
<feature type="region of interest" description="Disordered" evidence="1">
    <location>
        <begin position="1"/>
        <end position="68"/>
    </location>
</feature>
<feature type="compositionally biased region" description="Low complexity" evidence="1">
    <location>
        <begin position="53"/>
        <end position="64"/>
    </location>
</feature>
<dbReference type="AlphaFoldDB" id="A0A0N4Z0N9"/>
<name>A0A0N4Z0N9_PARTI</name>
<keyword evidence="2" id="KW-1185">Reference proteome</keyword>
<evidence type="ECO:0000313" key="3">
    <source>
        <dbReference type="WBParaSite" id="PTRK_0000026900.1"/>
    </source>
</evidence>
<sequence>MVATSNVSKKKPTSILESSSTFETDSENSRSKKSIKRRRKRKGSRKPKKSKETSPTTSSSTTEKNPYRNLDNFDNRLFTLDTIMDINKNKDILDSSYDKDVESKTILDFKKNDLKLEYIEKNPYSEAYKNADCRTYTRKSLSQMKKTCVNSTFNFELSMPSDCTLDLNKLGINLSQYLPPPQPKVVSNNENDKSSDNESNGEITKK</sequence>
<feature type="region of interest" description="Disordered" evidence="1">
    <location>
        <begin position="178"/>
        <end position="206"/>
    </location>
</feature>
<evidence type="ECO:0000313" key="2">
    <source>
        <dbReference type="Proteomes" id="UP000038045"/>
    </source>
</evidence>
<accession>A0A0N4Z0N9</accession>
<dbReference type="WBParaSite" id="PTRK_0000026900.1">
    <property type="protein sequence ID" value="PTRK_0000026900.1"/>
    <property type="gene ID" value="PTRK_0000026900"/>
</dbReference>
<feature type="compositionally biased region" description="Basic residues" evidence="1">
    <location>
        <begin position="31"/>
        <end position="49"/>
    </location>
</feature>
<dbReference type="Proteomes" id="UP000038045">
    <property type="component" value="Unplaced"/>
</dbReference>
<organism evidence="2 3">
    <name type="scientific">Parastrongyloides trichosuri</name>
    <name type="common">Possum-specific nematode worm</name>
    <dbReference type="NCBI Taxonomy" id="131310"/>
    <lineage>
        <taxon>Eukaryota</taxon>
        <taxon>Metazoa</taxon>
        <taxon>Ecdysozoa</taxon>
        <taxon>Nematoda</taxon>
        <taxon>Chromadorea</taxon>
        <taxon>Rhabditida</taxon>
        <taxon>Tylenchina</taxon>
        <taxon>Panagrolaimomorpha</taxon>
        <taxon>Strongyloidoidea</taxon>
        <taxon>Strongyloididae</taxon>
        <taxon>Parastrongyloides</taxon>
    </lineage>
</organism>